<evidence type="ECO:0000313" key="3">
    <source>
        <dbReference type="Proteomes" id="UP000267585"/>
    </source>
</evidence>
<name>A0A3S0ABX1_9FLAO</name>
<evidence type="ECO:0000313" key="2">
    <source>
        <dbReference type="EMBL" id="RTE51894.1"/>
    </source>
</evidence>
<reference evidence="2 3" key="1">
    <citation type="submission" date="2018-11" db="EMBL/GenBank/DDBJ databases">
        <title>Arenibacter aquaticus sp.nov., a marine bacterium isolated from surface seawater in the South China Sea.</title>
        <authorList>
            <person name="Guo J."/>
            <person name="Sun J."/>
        </authorList>
    </citation>
    <scope>NUCLEOTIDE SEQUENCE [LARGE SCALE GENOMIC DNA]</scope>
    <source>
        <strain evidence="2 3">GUO666</strain>
    </source>
</reference>
<comment type="caution">
    <text evidence="2">The sequence shown here is derived from an EMBL/GenBank/DDBJ whole genome shotgun (WGS) entry which is preliminary data.</text>
</comment>
<feature type="transmembrane region" description="Helical" evidence="1">
    <location>
        <begin position="66"/>
        <end position="86"/>
    </location>
</feature>
<feature type="transmembrane region" description="Helical" evidence="1">
    <location>
        <begin position="124"/>
        <end position="142"/>
    </location>
</feature>
<organism evidence="2 3">
    <name type="scientific">Arenibacter aquaticus</name>
    <dbReference type="NCBI Taxonomy" id="2489054"/>
    <lineage>
        <taxon>Bacteria</taxon>
        <taxon>Pseudomonadati</taxon>
        <taxon>Bacteroidota</taxon>
        <taxon>Flavobacteriia</taxon>
        <taxon>Flavobacteriales</taxon>
        <taxon>Flavobacteriaceae</taxon>
        <taxon>Arenibacter</taxon>
    </lineage>
</organism>
<feature type="transmembrane region" description="Helical" evidence="1">
    <location>
        <begin position="12"/>
        <end position="30"/>
    </location>
</feature>
<keyword evidence="1" id="KW-0472">Membrane</keyword>
<gene>
    <name evidence="2" type="ORF">EHW67_16965</name>
</gene>
<evidence type="ECO:0000256" key="1">
    <source>
        <dbReference type="SAM" id="Phobius"/>
    </source>
</evidence>
<dbReference type="Proteomes" id="UP000267585">
    <property type="component" value="Unassembled WGS sequence"/>
</dbReference>
<feature type="transmembrane region" description="Helical" evidence="1">
    <location>
        <begin position="92"/>
        <end position="112"/>
    </location>
</feature>
<keyword evidence="3" id="KW-1185">Reference proteome</keyword>
<sequence>MKTEKKILKTPLRIAISLLFIGFICKILLVPKIASALIVLSLGAIFILYSLRFLKKTKKGFLEYTKLVMVCFWSLDGIFKILELSFTDFFQLVGGLAFIIWIIMEGTTYLIADKGDSNSLNNRLIWNTIMVIGILEIIIGSIGKILQWEYAVPIIILGTITVTLYVFKDTLSQKLQKREK</sequence>
<dbReference type="RefSeq" id="WP_126163578.1">
    <property type="nucleotide sequence ID" value="NZ_RQPJ01000021.1"/>
</dbReference>
<accession>A0A3S0ABX1</accession>
<keyword evidence="1" id="KW-1133">Transmembrane helix</keyword>
<protein>
    <submittedName>
        <fullName evidence="2">Uncharacterized protein</fullName>
    </submittedName>
</protein>
<dbReference type="OrthoDB" id="1429903at2"/>
<feature type="transmembrane region" description="Helical" evidence="1">
    <location>
        <begin position="148"/>
        <end position="167"/>
    </location>
</feature>
<proteinExistence type="predicted"/>
<keyword evidence="1" id="KW-0812">Transmembrane</keyword>
<feature type="transmembrane region" description="Helical" evidence="1">
    <location>
        <begin position="36"/>
        <end position="54"/>
    </location>
</feature>
<dbReference type="EMBL" id="RQPJ01000021">
    <property type="protein sequence ID" value="RTE51894.1"/>
    <property type="molecule type" value="Genomic_DNA"/>
</dbReference>
<dbReference type="AlphaFoldDB" id="A0A3S0ABX1"/>